<evidence type="ECO:0000313" key="11">
    <source>
        <dbReference type="EMBL" id="CAD7632069.1"/>
    </source>
</evidence>
<evidence type="ECO:0000256" key="5">
    <source>
        <dbReference type="ARBA" id="ARBA00023125"/>
    </source>
</evidence>
<dbReference type="Proteomes" id="UP000759131">
    <property type="component" value="Unassembled WGS sequence"/>
</dbReference>
<evidence type="ECO:0000256" key="9">
    <source>
        <dbReference type="SAM" id="SignalP"/>
    </source>
</evidence>
<keyword evidence="9" id="KW-0732">Signal</keyword>
<evidence type="ECO:0000256" key="1">
    <source>
        <dbReference type="ARBA" id="ARBA00022723"/>
    </source>
</evidence>
<dbReference type="Pfam" id="PF00105">
    <property type="entry name" value="zf-C4"/>
    <property type="match status" value="1"/>
</dbReference>
<organism evidence="11">
    <name type="scientific">Medioppia subpectinata</name>
    <dbReference type="NCBI Taxonomy" id="1979941"/>
    <lineage>
        <taxon>Eukaryota</taxon>
        <taxon>Metazoa</taxon>
        <taxon>Ecdysozoa</taxon>
        <taxon>Arthropoda</taxon>
        <taxon>Chelicerata</taxon>
        <taxon>Arachnida</taxon>
        <taxon>Acari</taxon>
        <taxon>Acariformes</taxon>
        <taxon>Sarcoptiformes</taxon>
        <taxon>Oribatida</taxon>
        <taxon>Brachypylina</taxon>
        <taxon>Oppioidea</taxon>
        <taxon>Oppiidae</taxon>
        <taxon>Medioppia</taxon>
    </lineage>
</organism>
<dbReference type="EMBL" id="OC864948">
    <property type="protein sequence ID" value="CAD7632069.1"/>
    <property type="molecule type" value="Genomic_DNA"/>
</dbReference>
<dbReference type="OrthoDB" id="6247587at2759"/>
<name>A0A7R9KZI6_9ACAR</name>
<dbReference type="InterPro" id="IPR050234">
    <property type="entry name" value="Nuclear_hormone_rcpt_NR1"/>
</dbReference>
<keyword evidence="3" id="KW-0862">Zinc</keyword>
<evidence type="ECO:0000256" key="3">
    <source>
        <dbReference type="ARBA" id="ARBA00022833"/>
    </source>
</evidence>
<accession>A0A7R9KZI6</accession>
<reference evidence="11" key="1">
    <citation type="submission" date="2020-11" db="EMBL/GenBank/DDBJ databases">
        <authorList>
            <person name="Tran Van P."/>
        </authorList>
    </citation>
    <scope>NUCLEOTIDE SEQUENCE</scope>
</reference>
<dbReference type="GO" id="GO:0008270">
    <property type="term" value="F:zinc ion binding"/>
    <property type="evidence" value="ECO:0007669"/>
    <property type="project" value="UniProtKB-KW"/>
</dbReference>
<keyword evidence="4" id="KW-0805">Transcription regulation</keyword>
<dbReference type="PANTHER" id="PTHR24082:SF283">
    <property type="entry name" value="NUCLEAR HORMONE RECEPTOR HR96"/>
    <property type="match status" value="1"/>
</dbReference>
<evidence type="ECO:0000313" key="12">
    <source>
        <dbReference type="Proteomes" id="UP000759131"/>
    </source>
</evidence>
<dbReference type="GO" id="GO:0045944">
    <property type="term" value="P:positive regulation of transcription by RNA polymerase II"/>
    <property type="evidence" value="ECO:0007669"/>
    <property type="project" value="TreeGrafter"/>
</dbReference>
<dbReference type="GO" id="GO:0030154">
    <property type="term" value="P:cell differentiation"/>
    <property type="evidence" value="ECO:0007669"/>
    <property type="project" value="TreeGrafter"/>
</dbReference>
<evidence type="ECO:0000256" key="6">
    <source>
        <dbReference type="ARBA" id="ARBA00023163"/>
    </source>
</evidence>
<keyword evidence="1" id="KW-0479">Metal-binding</keyword>
<dbReference type="EMBL" id="CAJPIZ010010373">
    <property type="protein sequence ID" value="CAG2112499.1"/>
    <property type="molecule type" value="Genomic_DNA"/>
</dbReference>
<keyword evidence="6" id="KW-0804">Transcription</keyword>
<dbReference type="InterPro" id="IPR013088">
    <property type="entry name" value="Znf_NHR/GATA"/>
</dbReference>
<evidence type="ECO:0000256" key="2">
    <source>
        <dbReference type="ARBA" id="ARBA00022771"/>
    </source>
</evidence>
<feature type="domain" description="Nuclear receptor" evidence="10">
    <location>
        <begin position="19"/>
        <end position="59"/>
    </location>
</feature>
<dbReference type="Gene3D" id="3.30.50.10">
    <property type="entry name" value="Erythroid Transcription Factor GATA-1, subunit A"/>
    <property type="match status" value="1"/>
</dbReference>
<sequence length="170" mass="19464">MVTVTKVSVVLPVLSVELLLTLDQYKCLLDNKCKIDVKTRTFCIKCRLKKCYDKGMKKDYILSREVKALRKVRLHEMLDKRTTMATNSYSYTPVTSPLTADTPTIQDTIDTSTSNGIINYQTPDNTYYYPETNNFNDCTHDLLAPLEIDFIFPCACYLMFTSKLGSILKI</sequence>
<dbReference type="PANTHER" id="PTHR24082">
    <property type="entry name" value="NUCLEAR HORMONE RECEPTOR"/>
    <property type="match status" value="1"/>
</dbReference>
<dbReference type="SUPFAM" id="SSF57716">
    <property type="entry name" value="Glucocorticoid receptor-like (DNA-binding domain)"/>
    <property type="match status" value="1"/>
</dbReference>
<dbReference type="InterPro" id="IPR001628">
    <property type="entry name" value="Znf_hrmn_rcpt"/>
</dbReference>
<keyword evidence="12" id="KW-1185">Reference proteome</keyword>
<feature type="signal peptide" evidence="9">
    <location>
        <begin position="1"/>
        <end position="15"/>
    </location>
</feature>
<dbReference type="SMART" id="SM00399">
    <property type="entry name" value="ZnF_C4"/>
    <property type="match status" value="1"/>
</dbReference>
<evidence type="ECO:0000256" key="7">
    <source>
        <dbReference type="ARBA" id="ARBA00023170"/>
    </source>
</evidence>
<dbReference type="GO" id="GO:0004879">
    <property type="term" value="F:nuclear receptor activity"/>
    <property type="evidence" value="ECO:0007669"/>
    <property type="project" value="TreeGrafter"/>
</dbReference>
<keyword evidence="5" id="KW-0238">DNA-binding</keyword>
<evidence type="ECO:0000259" key="10">
    <source>
        <dbReference type="SMART" id="SM00399"/>
    </source>
</evidence>
<evidence type="ECO:0000256" key="8">
    <source>
        <dbReference type="ARBA" id="ARBA00023242"/>
    </source>
</evidence>
<feature type="chain" id="PRO_5035591812" description="Nuclear receptor domain-containing protein" evidence="9">
    <location>
        <begin position="16"/>
        <end position="170"/>
    </location>
</feature>
<keyword evidence="7" id="KW-0675">Receptor</keyword>
<keyword evidence="2" id="KW-0863">Zinc-finger</keyword>
<dbReference type="GO" id="GO:0000122">
    <property type="term" value="P:negative regulation of transcription by RNA polymerase II"/>
    <property type="evidence" value="ECO:0007669"/>
    <property type="project" value="TreeGrafter"/>
</dbReference>
<dbReference type="GO" id="GO:0000978">
    <property type="term" value="F:RNA polymerase II cis-regulatory region sequence-specific DNA binding"/>
    <property type="evidence" value="ECO:0007669"/>
    <property type="project" value="TreeGrafter"/>
</dbReference>
<keyword evidence="8" id="KW-0539">Nucleus</keyword>
<evidence type="ECO:0000256" key="4">
    <source>
        <dbReference type="ARBA" id="ARBA00023015"/>
    </source>
</evidence>
<dbReference type="AlphaFoldDB" id="A0A7R9KZI6"/>
<protein>
    <recommendedName>
        <fullName evidence="10">Nuclear receptor domain-containing protein</fullName>
    </recommendedName>
</protein>
<proteinExistence type="predicted"/>
<gene>
    <name evidence="11" type="ORF">OSB1V03_LOCUS12474</name>
</gene>